<dbReference type="PANTHER" id="PTHR30250">
    <property type="entry name" value="PST FAMILY PREDICTED COLANIC ACID TRANSPORTER"/>
    <property type="match status" value="1"/>
</dbReference>
<keyword evidence="8" id="KW-1185">Reference proteome</keyword>
<feature type="transmembrane region" description="Helical" evidence="6">
    <location>
        <begin position="184"/>
        <end position="204"/>
    </location>
</feature>
<dbReference type="PANTHER" id="PTHR30250:SF11">
    <property type="entry name" value="O-ANTIGEN TRANSPORTER-RELATED"/>
    <property type="match status" value="1"/>
</dbReference>
<evidence type="ECO:0000313" key="7">
    <source>
        <dbReference type="EMBL" id="MFC7090471.1"/>
    </source>
</evidence>
<sequence length="428" mass="47246">MIIQYKFLSLARIGKTWKAKALYAPLLAVAMGLMMVRPLLMARLFEPQEFSTYIAGLLVSSTFCVLGCLGLQPLLQRRMPMDFVAGEEHSSFVLLFQSIFVALFLALLGVSLSFTEVSIAGLSGSFLAVSIIHGLSQQIFVLATVESRSRGEVLRFSWQNIVRAVLVVGVAGGFAWHIRSPSLTLLVEAVLSLFLGFRIVVGGIKRSPYELCYLFFFSFKKISKVRWVDSLLLMVVMLAGFLLANIDRWMAASFLTSEQFALYGFAWVLLSAAQSVQAIVNSSVYPALARRYAVSGTSSSFRVAAKVSLILLAVGFVFSIPFYYMAVSIINKWFIGYEPSVGVIHVFLAVAAIRVSDFWSSHLIIIGKEKVVVLLNVVSASLAMVTVAILYPSVFIGEVTLEKLSYLALFLTSTNYVLVFLTSVKFRK</sequence>
<name>A0ABW2EWR9_9GAMM</name>
<evidence type="ECO:0000256" key="6">
    <source>
        <dbReference type="SAM" id="Phobius"/>
    </source>
</evidence>
<keyword evidence="4 6" id="KW-1133">Transmembrane helix</keyword>
<dbReference type="Proteomes" id="UP001596411">
    <property type="component" value="Unassembled WGS sequence"/>
</dbReference>
<dbReference type="EMBL" id="JBHSZP010000026">
    <property type="protein sequence ID" value="MFC7090471.1"/>
    <property type="molecule type" value="Genomic_DNA"/>
</dbReference>
<accession>A0ABW2EWR9</accession>
<dbReference type="InterPro" id="IPR050833">
    <property type="entry name" value="Poly_Biosynth_Transport"/>
</dbReference>
<keyword evidence="5 6" id="KW-0472">Membrane</keyword>
<evidence type="ECO:0000256" key="3">
    <source>
        <dbReference type="ARBA" id="ARBA00022692"/>
    </source>
</evidence>
<keyword evidence="3 6" id="KW-0812">Transmembrane</keyword>
<feature type="transmembrane region" description="Helical" evidence="6">
    <location>
        <begin position="342"/>
        <end position="359"/>
    </location>
</feature>
<feature type="transmembrane region" description="Helical" evidence="6">
    <location>
        <begin position="52"/>
        <end position="71"/>
    </location>
</feature>
<comment type="caution">
    <text evidence="7">The sequence shown here is derived from an EMBL/GenBank/DDBJ whole genome shotgun (WGS) entry which is preliminary data.</text>
</comment>
<reference evidence="8" key="1">
    <citation type="journal article" date="2019" name="Int. J. Syst. Evol. Microbiol.">
        <title>The Global Catalogue of Microorganisms (GCM) 10K type strain sequencing project: providing services to taxonomists for standard genome sequencing and annotation.</title>
        <authorList>
            <consortium name="The Broad Institute Genomics Platform"/>
            <consortium name="The Broad Institute Genome Sequencing Center for Infectious Disease"/>
            <person name="Wu L."/>
            <person name="Ma J."/>
        </authorList>
    </citation>
    <scope>NUCLEOTIDE SEQUENCE [LARGE SCALE GENOMIC DNA]</scope>
    <source>
        <strain evidence="8">CGMCC 1.13666</strain>
    </source>
</reference>
<feature type="transmembrane region" description="Helical" evidence="6">
    <location>
        <begin position="371"/>
        <end position="392"/>
    </location>
</feature>
<evidence type="ECO:0000256" key="5">
    <source>
        <dbReference type="ARBA" id="ARBA00023136"/>
    </source>
</evidence>
<evidence type="ECO:0000256" key="1">
    <source>
        <dbReference type="ARBA" id="ARBA00004651"/>
    </source>
</evidence>
<evidence type="ECO:0000256" key="2">
    <source>
        <dbReference type="ARBA" id="ARBA00022475"/>
    </source>
</evidence>
<feature type="transmembrane region" description="Helical" evidence="6">
    <location>
        <begin position="404"/>
        <end position="424"/>
    </location>
</feature>
<protein>
    <submittedName>
        <fullName evidence="7">Lipopolysaccharide biosynthesis protein</fullName>
    </submittedName>
</protein>
<evidence type="ECO:0000256" key="4">
    <source>
        <dbReference type="ARBA" id="ARBA00022989"/>
    </source>
</evidence>
<feature type="transmembrane region" description="Helical" evidence="6">
    <location>
        <begin position="92"/>
        <end position="114"/>
    </location>
</feature>
<feature type="transmembrane region" description="Helical" evidence="6">
    <location>
        <begin position="157"/>
        <end position="178"/>
    </location>
</feature>
<feature type="transmembrane region" description="Helical" evidence="6">
    <location>
        <begin position="21"/>
        <end position="40"/>
    </location>
</feature>
<feature type="transmembrane region" description="Helical" evidence="6">
    <location>
        <begin position="126"/>
        <end position="145"/>
    </location>
</feature>
<gene>
    <name evidence="7" type="ORF">ACFQH5_13015</name>
</gene>
<organism evidence="7 8">
    <name type="scientific">Halomonas salifodinae</name>
    <dbReference type="NCBI Taxonomy" id="438745"/>
    <lineage>
        <taxon>Bacteria</taxon>
        <taxon>Pseudomonadati</taxon>
        <taxon>Pseudomonadota</taxon>
        <taxon>Gammaproteobacteria</taxon>
        <taxon>Oceanospirillales</taxon>
        <taxon>Halomonadaceae</taxon>
        <taxon>Halomonas</taxon>
    </lineage>
</organism>
<feature type="transmembrane region" description="Helical" evidence="6">
    <location>
        <begin position="225"/>
        <end position="244"/>
    </location>
</feature>
<keyword evidence="2" id="KW-1003">Cell membrane</keyword>
<dbReference type="RefSeq" id="WP_346060527.1">
    <property type="nucleotide sequence ID" value="NZ_BAAADR010000001.1"/>
</dbReference>
<feature type="transmembrane region" description="Helical" evidence="6">
    <location>
        <begin position="264"/>
        <end position="288"/>
    </location>
</feature>
<proteinExistence type="predicted"/>
<feature type="transmembrane region" description="Helical" evidence="6">
    <location>
        <begin position="309"/>
        <end position="330"/>
    </location>
</feature>
<evidence type="ECO:0000313" key="8">
    <source>
        <dbReference type="Proteomes" id="UP001596411"/>
    </source>
</evidence>
<comment type="subcellular location">
    <subcellularLocation>
        <location evidence="1">Cell membrane</location>
        <topology evidence="1">Multi-pass membrane protein</topology>
    </subcellularLocation>
</comment>